<sequence length="343" mass="38302">MRILHVNLAKGFRGGERQTELLIRHLAKQNQDLEQGLVCRIDSPLRERLADLDRLSFVTARHQLAGHACRFAADLVHAHEAKAVHWAWVHHQLKGVPYILTRRVPQPVKDKWFNRLTYGAAACAVAIARPIQAHLQQRGWTQTSLIPSALAHLPQDEHKIAQLKQQKGSQRVIGHAGALVDKHKGQRVLLDVARKMQTTHPDVAFWFLGEGVDAAALQAESQDLSQVHWLGFQPDLGNYLAVMDVFAFPSRHEGLGSTLLDVMDAKVPIVATAVDGIPDLIEHEVTGLLVPSDASAALYQQIVRLLEDQALAQALTHKAYQQLADFTPDQMAQRYLRLYQSLL</sequence>
<dbReference type="EC" id="2.4.-.-" evidence="1"/>
<organism evidence="1 2">
    <name type="scientific">Marinospirillum alkalitolerans</name>
    <dbReference type="NCBI Taxonomy" id="3123374"/>
    <lineage>
        <taxon>Bacteria</taxon>
        <taxon>Pseudomonadati</taxon>
        <taxon>Pseudomonadota</taxon>
        <taxon>Gammaproteobacteria</taxon>
        <taxon>Oceanospirillales</taxon>
        <taxon>Oceanospirillaceae</taxon>
        <taxon>Marinospirillum</taxon>
    </lineage>
</organism>
<evidence type="ECO:0000313" key="2">
    <source>
        <dbReference type="Proteomes" id="UP001621714"/>
    </source>
</evidence>
<keyword evidence="1" id="KW-0328">Glycosyltransferase</keyword>
<name>A0ABW8PZV1_9GAMM</name>
<dbReference type="Pfam" id="PF13692">
    <property type="entry name" value="Glyco_trans_1_4"/>
    <property type="match status" value="1"/>
</dbReference>
<dbReference type="SUPFAM" id="SSF53756">
    <property type="entry name" value="UDP-Glycosyltransferase/glycogen phosphorylase"/>
    <property type="match status" value="1"/>
</dbReference>
<reference evidence="1 2" key="1">
    <citation type="submission" date="2024-02" db="EMBL/GenBank/DDBJ databases">
        <title>Marinospirillum sp. MEB 164 isolated from Lonar lake sediment.</title>
        <authorList>
            <person name="Joshi A."/>
            <person name="Thite S."/>
        </authorList>
    </citation>
    <scope>NUCLEOTIDE SEQUENCE [LARGE SCALE GENOMIC DNA]</scope>
    <source>
        <strain evidence="1 2">MEB164</strain>
    </source>
</reference>
<accession>A0ABW8PZV1</accession>
<dbReference type="PANTHER" id="PTHR12526:SF636">
    <property type="entry name" value="BLL3647 PROTEIN"/>
    <property type="match status" value="1"/>
</dbReference>
<keyword evidence="2" id="KW-1185">Reference proteome</keyword>
<keyword evidence="1" id="KW-0808">Transferase</keyword>
<dbReference type="Proteomes" id="UP001621714">
    <property type="component" value="Unassembled WGS sequence"/>
</dbReference>
<dbReference type="RefSeq" id="WP_405340175.1">
    <property type="nucleotide sequence ID" value="NZ_JBANFI010000006.1"/>
</dbReference>
<dbReference type="Gene3D" id="3.40.50.2000">
    <property type="entry name" value="Glycogen Phosphorylase B"/>
    <property type="match status" value="2"/>
</dbReference>
<gene>
    <name evidence="1" type="ORF">V6U78_10210</name>
</gene>
<dbReference type="PANTHER" id="PTHR12526">
    <property type="entry name" value="GLYCOSYLTRANSFERASE"/>
    <property type="match status" value="1"/>
</dbReference>
<comment type="caution">
    <text evidence="1">The sequence shown here is derived from an EMBL/GenBank/DDBJ whole genome shotgun (WGS) entry which is preliminary data.</text>
</comment>
<protein>
    <submittedName>
        <fullName evidence="1">Glycosyltransferase family 4 protein</fullName>
        <ecNumber evidence="1">2.4.-.-</ecNumber>
    </submittedName>
</protein>
<dbReference type="EMBL" id="JBANFI010000006">
    <property type="protein sequence ID" value="MFK7161409.1"/>
    <property type="molecule type" value="Genomic_DNA"/>
</dbReference>
<proteinExistence type="predicted"/>
<evidence type="ECO:0000313" key="1">
    <source>
        <dbReference type="EMBL" id="MFK7161409.1"/>
    </source>
</evidence>
<dbReference type="CDD" id="cd03801">
    <property type="entry name" value="GT4_PimA-like"/>
    <property type="match status" value="1"/>
</dbReference>
<dbReference type="GO" id="GO:0016757">
    <property type="term" value="F:glycosyltransferase activity"/>
    <property type="evidence" value="ECO:0007669"/>
    <property type="project" value="UniProtKB-KW"/>
</dbReference>